<proteinExistence type="predicted"/>
<dbReference type="HOGENOM" id="CLU_2021589_0_0_2"/>
<dbReference type="Proteomes" id="UP000001037">
    <property type="component" value="Chromosome"/>
</dbReference>
<protein>
    <submittedName>
        <fullName evidence="2">Uncharacterized protein</fullName>
    </submittedName>
</protein>
<reference evidence="2 3" key="1">
    <citation type="journal article" date="2011" name="Stand. Genomic Sci.">
        <title>Complete genome sequence of the hyperthermophilic chemolithoautotroph Pyrolobus fumarii type strain (1A).</title>
        <authorList>
            <person name="Anderson I."/>
            <person name="Goker M."/>
            <person name="Nolan M."/>
            <person name="Lucas S."/>
            <person name="Hammon N."/>
            <person name="Deshpande S."/>
            <person name="Cheng J.F."/>
            <person name="Tapia R."/>
            <person name="Han C."/>
            <person name="Goodwin L."/>
            <person name="Pitluck S."/>
            <person name="Huntemann M."/>
            <person name="Liolios K."/>
            <person name="Ivanova N."/>
            <person name="Pagani I."/>
            <person name="Mavromatis K."/>
            <person name="Ovchinikova G."/>
            <person name="Pati A."/>
            <person name="Chen A."/>
            <person name="Palaniappan K."/>
            <person name="Land M."/>
            <person name="Hauser L."/>
            <person name="Brambilla E.M."/>
            <person name="Huber H."/>
            <person name="Yasawong M."/>
            <person name="Rohde M."/>
            <person name="Spring S."/>
            <person name="Abt B."/>
            <person name="Sikorski J."/>
            <person name="Wirth R."/>
            <person name="Detter J.C."/>
            <person name="Woyke T."/>
            <person name="Bristow J."/>
            <person name="Eisen J.A."/>
            <person name="Markowitz V."/>
            <person name="Hugenholtz P."/>
            <person name="Kyrpides N.C."/>
            <person name="Klenk H.P."/>
            <person name="Lapidus A."/>
        </authorList>
    </citation>
    <scope>NUCLEOTIDE SEQUENCE [LARGE SCALE GENOMIC DNA]</scope>
    <source>
        <strain evidence="3">DSM 11204 / 1A</strain>
    </source>
</reference>
<dbReference type="InParanoid" id="G0EH90"/>
<sequence length="122" mass="12282">MTGVPVLPARGEATVLSSALLLGITLVLGTVLAIYAATVATGTSTDTKPCTISTLKVADGVLVYNSCPYAVNITFLPPGAYTVLTTSGSVNVSMVTLEPGEAILVKGGVKAVESEGIIIEVS</sequence>
<name>G0EH90_PYRF1</name>
<evidence type="ECO:0000313" key="2">
    <source>
        <dbReference type="EMBL" id="AEM39314.1"/>
    </source>
</evidence>
<keyword evidence="1" id="KW-1133">Transmembrane helix</keyword>
<dbReference type="EMBL" id="CP002838">
    <property type="protein sequence ID" value="AEM39314.1"/>
    <property type="molecule type" value="Genomic_DNA"/>
</dbReference>
<organism evidence="2 3">
    <name type="scientific">Pyrolobus fumarii (strain DSM 11204 / 1A)</name>
    <dbReference type="NCBI Taxonomy" id="694429"/>
    <lineage>
        <taxon>Archaea</taxon>
        <taxon>Thermoproteota</taxon>
        <taxon>Thermoprotei</taxon>
        <taxon>Desulfurococcales</taxon>
        <taxon>Pyrodictiaceae</taxon>
        <taxon>Pyrolobus</taxon>
    </lineage>
</organism>
<evidence type="ECO:0000256" key="1">
    <source>
        <dbReference type="SAM" id="Phobius"/>
    </source>
</evidence>
<keyword evidence="3" id="KW-1185">Reference proteome</keyword>
<gene>
    <name evidence="2" type="ordered locus">Pyrfu_1456</name>
</gene>
<feature type="transmembrane region" description="Helical" evidence="1">
    <location>
        <begin position="15"/>
        <end position="38"/>
    </location>
</feature>
<keyword evidence="1" id="KW-0472">Membrane</keyword>
<keyword evidence="1" id="KW-0812">Transmembrane</keyword>
<dbReference type="STRING" id="694429.Pyrfu_1456"/>
<accession>G0EH90</accession>
<dbReference type="KEGG" id="pfm:Pyrfu_1456"/>
<dbReference type="AlphaFoldDB" id="G0EH90"/>
<evidence type="ECO:0000313" key="3">
    <source>
        <dbReference type="Proteomes" id="UP000001037"/>
    </source>
</evidence>